<feature type="compositionally biased region" description="Acidic residues" evidence="1">
    <location>
        <begin position="197"/>
        <end position="208"/>
    </location>
</feature>
<comment type="caution">
    <text evidence="2">The sequence shown here is derived from an EMBL/GenBank/DDBJ whole genome shotgun (WGS) entry which is preliminary data.</text>
</comment>
<dbReference type="AlphaFoldDB" id="A0A9P8I3F5"/>
<organism evidence="2 3">
    <name type="scientific">Trichoglossum hirsutum</name>
    <dbReference type="NCBI Taxonomy" id="265104"/>
    <lineage>
        <taxon>Eukaryota</taxon>
        <taxon>Fungi</taxon>
        <taxon>Dikarya</taxon>
        <taxon>Ascomycota</taxon>
        <taxon>Pezizomycotina</taxon>
        <taxon>Geoglossomycetes</taxon>
        <taxon>Geoglossales</taxon>
        <taxon>Geoglossaceae</taxon>
        <taxon>Trichoglossum</taxon>
    </lineage>
</organism>
<feature type="compositionally biased region" description="Basic and acidic residues" evidence="1">
    <location>
        <begin position="81"/>
        <end position="91"/>
    </location>
</feature>
<feature type="region of interest" description="Disordered" evidence="1">
    <location>
        <begin position="177"/>
        <end position="208"/>
    </location>
</feature>
<accession>A0A9P8I3F5</accession>
<gene>
    <name evidence="2" type="ORF">GP486_008815</name>
</gene>
<keyword evidence="3" id="KW-1185">Reference proteome</keyword>
<feature type="non-terminal residue" evidence="2">
    <location>
        <position position="208"/>
    </location>
</feature>
<proteinExistence type="predicted"/>
<evidence type="ECO:0000313" key="3">
    <source>
        <dbReference type="Proteomes" id="UP000750711"/>
    </source>
</evidence>
<evidence type="ECO:0000313" key="2">
    <source>
        <dbReference type="EMBL" id="KAH0537741.1"/>
    </source>
</evidence>
<dbReference type="EMBL" id="JAGHQM010004076">
    <property type="protein sequence ID" value="KAH0537741.1"/>
    <property type="molecule type" value="Genomic_DNA"/>
</dbReference>
<dbReference type="Proteomes" id="UP000750711">
    <property type="component" value="Unassembled WGS sequence"/>
</dbReference>
<name>A0A9P8I3F5_9PEZI</name>
<evidence type="ECO:0000256" key="1">
    <source>
        <dbReference type="SAM" id="MobiDB-lite"/>
    </source>
</evidence>
<feature type="region of interest" description="Disordered" evidence="1">
    <location>
        <begin position="1"/>
        <end position="153"/>
    </location>
</feature>
<feature type="compositionally biased region" description="Basic and acidic residues" evidence="1">
    <location>
        <begin position="119"/>
        <end position="134"/>
    </location>
</feature>
<feature type="compositionally biased region" description="Low complexity" evidence="1">
    <location>
        <begin position="58"/>
        <end position="80"/>
    </location>
</feature>
<reference evidence="2" key="1">
    <citation type="submission" date="2021-03" db="EMBL/GenBank/DDBJ databases">
        <title>Comparative genomics and phylogenomic investigation of the class Geoglossomycetes provide insights into ecological specialization and systematics.</title>
        <authorList>
            <person name="Melie T."/>
            <person name="Pirro S."/>
            <person name="Miller A.N."/>
            <person name="Quandt A."/>
        </authorList>
    </citation>
    <scope>NUCLEOTIDE SEQUENCE</scope>
    <source>
        <strain evidence="2">CAQ_001_2017</strain>
    </source>
</reference>
<feature type="compositionally biased region" description="Low complexity" evidence="1">
    <location>
        <begin position="31"/>
        <end position="46"/>
    </location>
</feature>
<sequence length="208" mass="21322">MDVASSVNIEPPHTLSPVFGPHPSHPQPRLSSPIPSQHPQSPTAHPASPPPPAAEMDLSSSATATAALLPPAEVQHQQQQQDDHQDARMENAESSQAESLPNGHVPFPAASEALTDGSLHPDGEAMDTTPDHSQEPAPANGVPAAASLTTAMATTTTTTAAAAANSESATQQLDLITPPNFTSTSAHLPDIIPNGDAETDAGEPMDTT</sequence>
<feature type="compositionally biased region" description="Polar residues" evidence="1">
    <location>
        <begin position="177"/>
        <end position="186"/>
    </location>
</feature>
<feature type="compositionally biased region" description="Low complexity" evidence="1">
    <location>
        <begin position="144"/>
        <end position="153"/>
    </location>
</feature>
<protein>
    <submittedName>
        <fullName evidence="2">Uncharacterized protein</fullName>
    </submittedName>
</protein>